<dbReference type="EMBL" id="JABYQT010000008">
    <property type="protein sequence ID" value="MBZ5488507.1"/>
    <property type="molecule type" value="Genomic_DNA"/>
</dbReference>
<sequence>MFPAYGAWRPRPARQASHVLANLSGAIDGKRQLRRQFQRYHDVSPSLYRQRLILQGAPMPLTVSLLSLCQALLVSGNILLIAVSPLVGAALAPGPTLATAPVASQWLGLMCATIPASLIMGRLGRKRGFVLGNLIGLSGAGVAMAALTLGRFPLFLLATFLIGVGIGFGQLYRFAALEAAAERYRERALGLVMGGGLLAAFVGPWLARFSRELVETPFLASFAGLAALYVIALCLLLVTRMPVAFVEPPPGDKRALGEILRQPAFIVAVVSAMVGYAVMNLVMTATPLAMSHAGHGFDHVAMTIQWHVVAMFAPSFFTGYLSARVGAKAMIVAGCGLLVASTLAAQLSLSVAGFNLALVLLGLGWNFTFLPATGLLAAACRPDEKARVQAANEFLVFGAVALSALAAGPLTSTLGWAALNAWLLPVSLLPIALLAWQKYR</sequence>
<evidence type="ECO:0000313" key="1">
    <source>
        <dbReference type="EMBL" id="MBZ5488507.1"/>
    </source>
</evidence>
<gene>
    <name evidence="1" type="ORF">HW452_13330</name>
</gene>
<dbReference type="Proteomes" id="UP001319846">
    <property type="component" value="Unassembled WGS sequence"/>
</dbReference>
<comment type="caution">
    <text evidence="1">The sequence shown here is derived from an EMBL/GenBank/DDBJ whole genome shotgun (WGS) entry which is preliminary data.</text>
</comment>
<evidence type="ECO:0000313" key="2">
    <source>
        <dbReference type="Proteomes" id="UP001319846"/>
    </source>
</evidence>
<proteinExistence type="predicted"/>
<name>A0ACC5VWR3_9GAMM</name>
<protein>
    <submittedName>
        <fullName evidence="1">MFS transporter</fullName>
    </submittedName>
</protein>
<keyword evidence="2" id="KW-1185">Reference proteome</keyword>
<reference evidence="1" key="1">
    <citation type="submission" date="2020-06" db="EMBL/GenBank/DDBJ databases">
        <title>Whole Genome Sequence of Halomonas aquamarina MB598.</title>
        <authorList>
            <person name="Pervaiz M."/>
            <person name="Fariq A."/>
            <person name="Yasmin A."/>
            <person name="Welch M."/>
        </authorList>
    </citation>
    <scope>NUCLEOTIDE SEQUENCE</scope>
    <source>
        <strain evidence="1">MB598</strain>
    </source>
</reference>
<accession>A0ACC5VWR3</accession>
<organism evidence="1 2">
    <name type="scientific">Vreelandella aquamarina</name>
    <dbReference type="NCBI Taxonomy" id="77097"/>
    <lineage>
        <taxon>Bacteria</taxon>
        <taxon>Pseudomonadati</taxon>
        <taxon>Pseudomonadota</taxon>
        <taxon>Gammaproteobacteria</taxon>
        <taxon>Oceanospirillales</taxon>
        <taxon>Halomonadaceae</taxon>
        <taxon>Vreelandella</taxon>
    </lineage>
</organism>